<protein>
    <recommendedName>
        <fullName evidence="2">Methyltransferase putative zinc binding domain-containing protein</fullName>
    </recommendedName>
</protein>
<evidence type="ECO:0008006" key="2">
    <source>
        <dbReference type="Google" id="ProtNLM"/>
    </source>
</evidence>
<sequence length="147" mass="17096">MTESKNIMLLNIKTLKIRMILVRFIDLINIFKFSRKRILAEPCVLCNNNKFIPIVPLKRKSRSFIILCSRCGLGKIHPMFSNAFYNLYYRKYYNELHGVPQSTLNQFKRGIMINEFVKSKIDNIFGVFEIGCAGGGNLLAFKHEVKK</sequence>
<evidence type="ECO:0000313" key="1">
    <source>
        <dbReference type="EMBL" id="KKL05121.1"/>
    </source>
</evidence>
<name>A0A0F9CHE7_9ZZZZ</name>
<gene>
    <name evidence="1" type="ORF">LCGC14_2609240</name>
</gene>
<dbReference type="EMBL" id="LAZR01044251">
    <property type="protein sequence ID" value="KKL05121.1"/>
    <property type="molecule type" value="Genomic_DNA"/>
</dbReference>
<proteinExistence type="predicted"/>
<feature type="non-terminal residue" evidence="1">
    <location>
        <position position="147"/>
    </location>
</feature>
<reference evidence="1" key="1">
    <citation type="journal article" date="2015" name="Nature">
        <title>Complex archaea that bridge the gap between prokaryotes and eukaryotes.</title>
        <authorList>
            <person name="Spang A."/>
            <person name="Saw J.H."/>
            <person name="Jorgensen S.L."/>
            <person name="Zaremba-Niedzwiedzka K."/>
            <person name="Martijn J."/>
            <person name="Lind A.E."/>
            <person name="van Eijk R."/>
            <person name="Schleper C."/>
            <person name="Guy L."/>
            <person name="Ettema T.J."/>
        </authorList>
    </citation>
    <scope>NUCLEOTIDE SEQUENCE</scope>
</reference>
<comment type="caution">
    <text evidence="1">The sequence shown here is derived from an EMBL/GenBank/DDBJ whole genome shotgun (WGS) entry which is preliminary data.</text>
</comment>
<organism evidence="1">
    <name type="scientific">marine sediment metagenome</name>
    <dbReference type="NCBI Taxonomy" id="412755"/>
    <lineage>
        <taxon>unclassified sequences</taxon>
        <taxon>metagenomes</taxon>
        <taxon>ecological metagenomes</taxon>
    </lineage>
</organism>
<accession>A0A0F9CHE7</accession>
<dbReference type="AlphaFoldDB" id="A0A0F9CHE7"/>